<feature type="region of interest" description="Disordered" evidence="2">
    <location>
        <begin position="78"/>
        <end position="112"/>
    </location>
</feature>
<evidence type="ECO:0000313" key="3">
    <source>
        <dbReference type="EMBL" id="PWJ14043.1"/>
    </source>
</evidence>
<dbReference type="RefSeq" id="WP_207655906.1">
    <property type="nucleotide sequence ID" value="NZ_QGDI01000003.1"/>
</dbReference>
<protein>
    <recommendedName>
        <fullName evidence="5">DNA repair protein</fullName>
    </recommendedName>
</protein>
<evidence type="ECO:0000256" key="2">
    <source>
        <dbReference type="SAM" id="MobiDB-lite"/>
    </source>
</evidence>
<feature type="coiled-coil region" evidence="1">
    <location>
        <begin position="10"/>
        <end position="44"/>
    </location>
</feature>
<evidence type="ECO:0008006" key="5">
    <source>
        <dbReference type="Google" id="ProtNLM"/>
    </source>
</evidence>
<evidence type="ECO:0000313" key="4">
    <source>
        <dbReference type="Proteomes" id="UP000245720"/>
    </source>
</evidence>
<dbReference type="AlphaFoldDB" id="A0A315Y3A3"/>
<feature type="compositionally biased region" description="Acidic residues" evidence="2">
    <location>
        <begin position="79"/>
        <end position="90"/>
    </location>
</feature>
<dbReference type="EMBL" id="QGDI01000003">
    <property type="protein sequence ID" value="PWJ14043.1"/>
    <property type="molecule type" value="Genomic_DNA"/>
</dbReference>
<proteinExistence type="predicted"/>
<comment type="caution">
    <text evidence="3">The sequence shown here is derived from an EMBL/GenBank/DDBJ whole genome shotgun (WGS) entry which is preliminary data.</text>
</comment>
<reference evidence="3 4" key="1">
    <citation type="submission" date="2018-05" db="EMBL/GenBank/DDBJ databases">
        <title>The Hungate 1000. A catalogue of reference genomes from the rumen microbiome.</title>
        <authorList>
            <person name="Kelly W."/>
        </authorList>
    </citation>
    <scope>NUCLEOTIDE SEQUENCE [LARGE SCALE GENOMIC DNA]</scope>
    <source>
        <strain evidence="3 4">SAb67</strain>
    </source>
</reference>
<name>A0A315Y3A3_RUMFL</name>
<sequence length="112" mass="12714">MGSELRRLKKLELLEIILEQEKEIERLTRLTEELQQKLEDRQIKIAESGSIAEAALKLSGIFEAAQRAADMYIRSAELASEEEKNEELSEDIPSNDTADRNGAEQAENEKEP</sequence>
<accession>A0A315Y3A3</accession>
<dbReference type="Proteomes" id="UP000245720">
    <property type="component" value="Unassembled WGS sequence"/>
</dbReference>
<organism evidence="3 4">
    <name type="scientific">Ruminococcus flavefaciens</name>
    <dbReference type="NCBI Taxonomy" id="1265"/>
    <lineage>
        <taxon>Bacteria</taxon>
        <taxon>Bacillati</taxon>
        <taxon>Bacillota</taxon>
        <taxon>Clostridia</taxon>
        <taxon>Eubacteriales</taxon>
        <taxon>Oscillospiraceae</taxon>
        <taxon>Ruminococcus</taxon>
    </lineage>
</organism>
<gene>
    <name evidence="3" type="ORF">IE37_00975</name>
</gene>
<feature type="compositionally biased region" description="Basic and acidic residues" evidence="2">
    <location>
        <begin position="97"/>
        <end position="112"/>
    </location>
</feature>
<keyword evidence="1" id="KW-0175">Coiled coil</keyword>
<evidence type="ECO:0000256" key="1">
    <source>
        <dbReference type="SAM" id="Coils"/>
    </source>
</evidence>